<dbReference type="AlphaFoldDB" id="A0A811U418"/>
<comment type="caution">
    <text evidence="1">The sequence shown here is derived from an EMBL/GenBank/DDBJ whole genome shotgun (WGS) entry which is preliminary data.</text>
</comment>
<gene>
    <name evidence="1" type="ORF">CCAP1982_LOCUS891</name>
</gene>
<keyword evidence="2" id="KW-1185">Reference proteome</keyword>
<reference evidence="1" key="1">
    <citation type="submission" date="2020-11" db="EMBL/GenBank/DDBJ databases">
        <authorList>
            <person name="Whitehead M."/>
        </authorList>
    </citation>
    <scope>NUCLEOTIDE SEQUENCE</scope>
    <source>
        <strain evidence="1">EGII</strain>
    </source>
</reference>
<sequence length="130" mass="14013">MLSDVPILPETFKNLKSKFIRFLRPKNDIEPLPSLTLFAAAALFFVDFSVVDVTGGPSVVANECSFSNNVVALSALYGGPTVVGPDVLAAAVVCTGPAVTVHNLLMLNMHVIKMKLDEVKLKLITCWILL</sequence>
<proteinExistence type="predicted"/>
<accession>A0A811U418</accession>
<dbReference type="Proteomes" id="UP000606786">
    <property type="component" value="Unassembled WGS sequence"/>
</dbReference>
<name>A0A811U418_CERCA</name>
<protein>
    <submittedName>
        <fullName evidence="1">(Mediterranean fruit fly) hypothetical protein</fullName>
    </submittedName>
</protein>
<evidence type="ECO:0000313" key="2">
    <source>
        <dbReference type="Proteomes" id="UP000606786"/>
    </source>
</evidence>
<organism evidence="1 2">
    <name type="scientific">Ceratitis capitata</name>
    <name type="common">Mediterranean fruit fly</name>
    <name type="synonym">Tephritis capitata</name>
    <dbReference type="NCBI Taxonomy" id="7213"/>
    <lineage>
        <taxon>Eukaryota</taxon>
        <taxon>Metazoa</taxon>
        <taxon>Ecdysozoa</taxon>
        <taxon>Arthropoda</taxon>
        <taxon>Hexapoda</taxon>
        <taxon>Insecta</taxon>
        <taxon>Pterygota</taxon>
        <taxon>Neoptera</taxon>
        <taxon>Endopterygota</taxon>
        <taxon>Diptera</taxon>
        <taxon>Brachycera</taxon>
        <taxon>Muscomorpha</taxon>
        <taxon>Tephritoidea</taxon>
        <taxon>Tephritidae</taxon>
        <taxon>Ceratitis</taxon>
        <taxon>Ceratitis</taxon>
    </lineage>
</organism>
<dbReference type="EMBL" id="CAJHJT010000001">
    <property type="protein sequence ID" value="CAD6992005.1"/>
    <property type="molecule type" value="Genomic_DNA"/>
</dbReference>
<evidence type="ECO:0000313" key="1">
    <source>
        <dbReference type="EMBL" id="CAD6992005.1"/>
    </source>
</evidence>